<dbReference type="InterPro" id="IPR004399">
    <property type="entry name" value="HMP/HMP-P_kinase_dom"/>
</dbReference>
<dbReference type="Pfam" id="PF08543">
    <property type="entry name" value="Phos_pyr_kin"/>
    <property type="match status" value="1"/>
</dbReference>
<gene>
    <name evidence="4" type="ORF">EJN92_04740</name>
</gene>
<evidence type="ECO:0000256" key="2">
    <source>
        <dbReference type="ARBA" id="ARBA00012135"/>
    </source>
</evidence>
<organism evidence="4 5">
    <name type="scientific">Undibacterium parvum</name>
    <dbReference type="NCBI Taxonomy" id="401471"/>
    <lineage>
        <taxon>Bacteria</taxon>
        <taxon>Pseudomonadati</taxon>
        <taxon>Pseudomonadota</taxon>
        <taxon>Betaproteobacteria</taxon>
        <taxon>Burkholderiales</taxon>
        <taxon>Oxalobacteraceae</taxon>
        <taxon>Undibacterium</taxon>
    </lineage>
</organism>
<dbReference type="GO" id="GO:0008902">
    <property type="term" value="F:hydroxymethylpyrimidine kinase activity"/>
    <property type="evidence" value="ECO:0007669"/>
    <property type="project" value="UniProtKB-EC"/>
</dbReference>
<dbReference type="PANTHER" id="PTHR20858">
    <property type="entry name" value="PHOSPHOMETHYLPYRIMIDINE KINASE"/>
    <property type="match status" value="1"/>
</dbReference>
<dbReference type="KEGG" id="upv:EJN92_04740"/>
<feature type="domain" description="Pyridoxamine kinase/Phosphomethylpyrimidine kinase" evidence="3">
    <location>
        <begin position="16"/>
        <end position="253"/>
    </location>
</feature>
<sequence>MSQPLRPCVLVFAGHDPSGGAGIQADIESIAAQGAHALTVITALTVQDNDRVYAVHAVATPIILQQARALVAKIPVAAIKIGIVAHAENALAIAGFIQELQSMQPDLAVVLDPVLGSGRGDALALDDAVAALQPLLKVATLITPNLPEARRLCPDLPEGAQQAQHLLQHRCQDVLIKGGHASDAQVRNSWFSRQGQLDWQWPRLPGEFHGSGCTLAASVAAQLAMGRNMRDSLQIAQDFTQSSLQQAFAIADGQLIPQRQRNYPFE</sequence>
<dbReference type="EC" id="2.7.1.49" evidence="2"/>
<dbReference type="Proteomes" id="UP000275663">
    <property type="component" value="Chromosome"/>
</dbReference>
<reference evidence="4 5" key="1">
    <citation type="journal article" date="2011" name="Int. J. Syst. Evol. Microbiol.">
        <title>Description of Undibacterium oligocarboniphilum sp. nov., isolated from purified water, and Undibacterium pigrum strain CCUG 49012 as the type strain of Undibacterium parvum sp. nov., and emended descriptions of the genus Undibacterium and the species Undibacterium pigrum.</title>
        <authorList>
            <person name="Eder W."/>
            <person name="Wanner G."/>
            <person name="Ludwig W."/>
            <person name="Busse H.J."/>
            <person name="Ziemke-Kageler F."/>
            <person name="Lang E."/>
        </authorList>
    </citation>
    <scope>NUCLEOTIDE SEQUENCE [LARGE SCALE GENOMIC DNA]</scope>
    <source>
        <strain evidence="4 5">DSM 23061</strain>
    </source>
</reference>
<dbReference type="PANTHER" id="PTHR20858:SF17">
    <property type="entry name" value="HYDROXYMETHYLPYRIMIDINE_PHOSPHOMETHYLPYRIMIDINE KINASE THI20-RELATED"/>
    <property type="match status" value="1"/>
</dbReference>
<dbReference type="InterPro" id="IPR013749">
    <property type="entry name" value="PM/HMP-P_kinase-1"/>
</dbReference>
<dbReference type="GO" id="GO:0009228">
    <property type="term" value="P:thiamine biosynthetic process"/>
    <property type="evidence" value="ECO:0007669"/>
    <property type="project" value="InterPro"/>
</dbReference>
<dbReference type="GO" id="GO:0008972">
    <property type="term" value="F:phosphomethylpyrimidine kinase activity"/>
    <property type="evidence" value="ECO:0007669"/>
    <property type="project" value="InterPro"/>
</dbReference>
<proteinExistence type="predicted"/>
<dbReference type="GO" id="GO:0005829">
    <property type="term" value="C:cytosol"/>
    <property type="evidence" value="ECO:0007669"/>
    <property type="project" value="TreeGrafter"/>
</dbReference>
<dbReference type="InterPro" id="IPR029056">
    <property type="entry name" value="Ribokinase-like"/>
</dbReference>
<keyword evidence="5" id="KW-1185">Reference proteome</keyword>
<protein>
    <recommendedName>
        <fullName evidence="2">hydroxymethylpyrimidine kinase</fullName>
        <ecNumber evidence="2">2.7.1.49</ecNumber>
    </recommendedName>
</protein>
<comment type="pathway">
    <text evidence="1">Cofactor biosynthesis; thiamine diphosphate biosynthesis.</text>
</comment>
<evidence type="ECO:0000313" key="4">
    <source>
        <dbReference type="EMBL" id="AZP11370.1"/>
    </source>
</evidence>
<evidence type="ECO:0000256" key="1">
    <source>
        <dbReference type="ARBA" id="ARBA00004948"/>
    </source>
</evidence>
<dbReference type="UniPathway" id="UPA00060">
    <property type="reaction ID" value="UER00138"/>
</dbReference>
<dbReference type="Gene3D" id="3.40.1190.20">
    <property type="match status" value="1"/>
</dbReference>
<accession>A0A3S9HGZ0</accession>
<keyword evidence="4" id="KW-0418">Kinase</keyword>
<dbReference type="EMBL" id="CP034464">
    <property type="protein sequence ID" value="AZP11370.1"/>
    <property type="molecule type" value="Genomic_DNA"/>
</dbReference>
<evidence type="ECO:0000313" key="5">
    <source>
        <dbReference type="Proteomes" id="UP000275663"/>
    </source>
</evidence>
<dbReference type="GO" id="GO:0009229">
    <property type="term" value="P:thiamine diphosphate biosynthetic process"/>
    <property type="evidence" value="ECO:0007669"/>
    <property type="project" value="UniProtKB-UniPathway"/>
</dbReference>
<keyword evidence="4" id="KW-0808">Transferase</keyword>
<dbReference type="SUPFAM" id="SSF53613">
    <property type="entry name" value="Ribokinase-like"/>
    <property type="match status" value="1"/>
</dbReference>
<evidence type="ECO:0000259" key="3">
    <source>
        <dbReference type="Pfam" id="PF08543"/>
    </source>
</evidence>
<dbReference type="CDD" id="cd01169">
    <property type="entry name" value="HMPP_kinase"/>
    <property type="match status" value="1"/>
</dbReference>
<dbReference type="OrthoDB" id="9810880at2"/>
<dbReference type="RefSeq" id="WP_126126758.1">
    <property type="nucleotide sequence ID" value="NZ_CP034464.1"/>
</dbReference>
<name>A0A3S9HGZ0_9BURK</name>
<dbReference type="AlphaFoldDB" id="A0A3S9HGZ0"/>